<dbReference type="AlphaFoldDB" id="F7NE70"/>
<evidence type="ECO:0000313" key="1">
    <source>
        <dbReference type="EMBL" id="EGO65725.1"/>
    </source>
</evidence>
<accession>F7NE70</accession>
<dbReference type="Proteomes" id="UP000003240">
    <property type="component" value="Unassembled WGS sequence"/>
</dbReference>
<reference evidence="1 2" key="1">
    <citation type="journal article" date="2011" name="EMBO J.">
        <title>Structural diversity of bacterial flagellar motors.</title>
        <authorList>
            <person name="Chen S."/>
            <person name="Beeby M."/>
            <person name="Murphy G.E."/>
            <person name="Leadbetter J.R."/>
            <person name="Hendrixson D.R."/>
            <person name="Briegel A."/>
            <person name="Li Z."/>
            <person name="Shi J."/>
            <person name="Tocheva E.I."/>
            <person name="Muller A."/>
            <person name="Dobro M.J."/>
            <person name="Jensen G.J."/>
        </authorList>
    </citation>
    <scope>NUCLEOTIDE SEQUENCE [LARGE SCALE GENOMIC DNA]</scope>
    <source>
        <strain evidence="1 2">DSM 6540</strain>
    </source>
</reference>
<organism evidence="1 2">
    <name type="scientific">Acetonema longum DSM 6540</name>
    <dbReference type="NCBI Taxonomy" id="1009370"/>
    <lineage>
        <taxon>Bacteria</taxon>
        <taxon>Bacillati</taxon>
        <taxon>Bacillota</taxon>
        <taxon>Negativicutes</taxon>
        <taxon>Acetonemataceae</taxon>
        <taxon>Acetonema</taxon>
    </lineage>
</organism>
<gene>
    <name evidence="1" type="ORF">ALO_01664</name>
</gene>
<dbReference type="EMBL" id="AFGF01000015">
    <property type="protein sequence ID" value="EGO65725.1"/>
    <property type="molecule type" value="Genomic_DNA"/>
</dbReference>
<sequence length="90" mass="10178">MYLPWRIRRFFIDPLAPIWELIFFSLQATHVPVMKSATTKPARAKIHMSMPPTANEKQAPIAEPAAMSLNSVRVYAFLSQALRGFKSTTS</sequence>
<comment type="caution">
    <text evidence="1">The sequence shown here is derived from an EMBL/GenBank/DDBJ whole genome shotgun (WGS) entry which is preliminary data.</text>
</comment>
<proteinExistence type="predicted"/>
<evidence type="ECO:0000313" key="2">
    <source>
        <dbReference type="Proteomes" id="UP000003240"/>
    </source>
</evidence>
<name>F7NE70_9FIRM</name>
<protein>
    <submittedName>
        <fullName evidence="1">Uncharacterized protein</fullName>
    </submittedName>
</protein>
<keyword evidence="2" id="KW-1185">Reference proteome</keyword>